<dbReference type="PANTHER" id="PTHR46082">
    <property type="entry name" value="ATP/GTP-BINDING PROTEIN-RELATED"/>
    <property type="match status" value="1"/>
</dbReference>
<protein>
    <submittedName>
        <fullName evidence="2">Tetratricopeptide repeat protein</fullName>
    </submittedName>
</protein>
<reference evidence="3" key="1">
    <citation type="journal article" date="2019" name="Int. J. Syst. Evol. Microbiol.">
        <title>The Global Catalogue of Microorganisms (GCM) 10K type strain sequencing project: providing services to taxonomists for standard genome sequencing and annotation.</title>
        <authorList>
            <consortium name="The Broad Institute Genomics Platform"/>
            <consortium name="The Broad Institute Genome Sequencing Center for Infectious Disease"/>
            <person name="Wu L."/>
            <person name="Ma J."/>
        </authorList>
    </citation>
    <scope>NUCLEOTIDE SEQUENCE [LARGE SCALE GENOMIC DNA]</scope>
    <source>
        <strain evidence="3">ZS-35-S2</strain>
    </source>
</reference>
<dbReference type="Pfam" id="PF00931">
    <property type="entry name" value="NB-ARC"/>
    <property type="match status" value="1"/>
</dbReference>
<evidence type="ECO:0000259" key="1">
    <source>
        <dbReference type="Pfam" id="PF00931"/>
    </source>
</evidence>
<dbReference type="InterPro" id="IPR053137">
    <property type="entry name" value="NLR-like"/>
</dbReference>
<comment type="caution">
    <text evidence="2">The sequence shown here is derived from an EMBL/GenBank/DDBJ whole genome shotgun (WGS) entry which is preliminary data.</text>
</comment>
<dbReference type="RefSeq" id="WP_377416731.1">
    <property type="nucleotide sequence ID" value="NZ_JBHSPR010000001.1"/>
</dbReference>
<dbReference type="PANTHER" id="PTHR46082:SF6">
    <property type="entry name" value="AAA+ ATPASE DOMAIN-CONTAINING PROTEIN-RELATED"/>
    <property type="match status" value="1"/>
</dbReference>
<dbReference type="Pfam" id="PF13424">
    <property type="entry name" value="TPR_12"/>
    <property type="match status" value="1"/>
</dbReference>
<proteinExistence type="predicted"/>
<dbReference type="Gene3D" id="1.25.40.10">
    <property type="entry name" value="Tetratricopeptide repeat domain"/>
    <property type="match status" value="3"/>
</dbReference>
<evidence type="ECO:0000313" key="2">
    <source>
        <dbReference type="EMBL" id="MFC6015044.1"/>
    </source>
</evidence>
<evidence type="ECO:0000313" key="3">
    <source>
        <dbReference type="Proteomes" id="UP001596203"/>
    </source>
</evidence>
<feature type="domain" description="NB-ARC" evidence="1">
    <location>
        <begin position="61"/>
        <end position="218"/>
    </location>
</feature>
<dbReference type="SUPFAM" id="SSF52540">
    <property type="entry name" value="P-loop containing nucleoside triphosphate hydrolases"/>
    <property type="match status" value="1"/>
</dbReference>
<dbReference type="Pfam" id="PF13374">
    <property type="entry name" value="TPR_10"/>
    <property type="match status" value="3"/>
</dbReference>
<organism evidence="2 3">
    <name type="scientific">Plantactinospora solaniradicis</name>
    <dbReference type="NCBI Taxonomy" id="1723736"/>
    <lineage>
        <taxon>Bacteria</taxon>
        <taxon>Bacillati</taxon>
        <taxon>Actinomycetota</taxon>
        <taxon>Actinomycetes</taxon>
        <taxon>Micromonosporales</taxon>
        <taxon>Micromonosporaceae</taxon>
        <taxon>Plantactinospora</taxon>
    </lineage>
</organism>
<name>A0ABW1JZZ7_9ACTN</name>
<dbReference type="InterPro" id="IPR027417">
    <property type="entry name" value="P-loop_NTPase"/>
</dbReference>
<gene>
    <name evidence="2" type="ORF">ACFP2T_02380</name>
</gene>
<dbReference type="Proteomes" id="UP001596203">
    <property type="component" value="Unassembled WGS sequence"/>
</dbReference>
<dbReference type="EMBL" id="JBHSPR010000001">
    <property type="protein sequence ID" value="MFC6015044.1"/>
    <property type="molecule type" value="Genomic_DNA"/>
</dbReference>
<dbReference type="SUPFAM" id="SSF48452">
    <property type="entry name" value="TPR-like"/>
    <property type="match status" value="1"/>
</dbReference>
<sequence>MAERLWVNRNEGIISTGPYAINTISNVSPPPISEPEDVPAPAGLFQLRQASATAALFVGREDELAEVTATLEHEHGVITQAITGLGGIGKSTLAERYALTHRERYTPIWWITAEGAAQINAGLAALARRLQPELGAHPDTSAHEWCLAWLDAHDGWLLILDNVTRPADVAELIGNHPRGRFLVTSRQTNGWTGIAIPTKLDILSAEQARELLGRLVADDRLLDDADELCTALGGLPLAIEIAAAYLTQNRITARDYLGRLTRPGDNVWSWVPTGGEPQRTVGRVWEVTFDRIADEHGPLPGLLLRALAWFASDDIPLSLLSCALPPDERHTPEPVDEAVGRLTAYGLVVRDDDGVAVHRLVQAVNRTDGPDATGVNADGCRRAIDALHLAWKDCDDWEERERLGPHLEAAVRHAAQFRHEPTMLALRTGVADHLVELGQRERDWGQRAIGLLEAILTDQRQVLDPDHPDILSTRTAHALAHVHARDAETGVALLETIVADGLRSVGPRHPLTVLARLHLAYSHAQVGEWHKTTTLLRRTIPDAERTVGPDHEYTVSLRYALAEFYAEDVRRRVRSGRGPVRAMRNFLAAQSLYWKVVESLERIQGPNAPATLQIVNELAEFCHLAGRPSEAARLYAHLHAAYEQELGPDAPDTEDALNALAETYKHTRRPERAIPLYEQIATAVEQCLGPGSPRHLDALDDLAEAYLAADNGAEAAVVYERALALRETRTGPDDPRTVSYLAKVAEAFEVAGLPALAIGWYERLVAARDRATPVDEQERLRARNNLAVVYGRADKRDLALNILDDIVPRYRSVFGEDDPETRIVERNLQDISEVPRTGRRFLRRRSR</sequence>
<keyword evidence="3" id="KW-1185">Reference proteome</keyword>
<accession>A0ABW1JZZ7</accession>
<dbReference type="PRINTS" id="PR00364">
    <property type="entry name" value="DISEASERSIST"/>
</dbReference>
<dbReference type="InterPro" id="IPR002182">
    <property type="entry name" value="NB-ARC"/>
</dbReference>
<dbReference type="Gene3D" id="3.40.50.300">
    <property type="entry name" value="P-loop containing nucleotide triphosphate hydrolases"/>
    <property type="match status" value="1"/>
</dbReference>
<dbReference type="InterPro" id="IPR011990">
    <property type="entry name" value="TPR-like_helical_dom_sf"/>
</dbReference>